<reference evidence="8" key="1">
    <citation type="journal article" date="2019" name="Int. J. Syst. Evol. Microbiol.">
        <title>The Global Catalogue of Microorganisms (GCM) 10K type strain sequencing project: providing services to taxonomists for standard genome sequencing and annotation.</title>
        <authorList>
            <consortium name="The Broad Institute Genomics Platform"/>
            <consortium name="The Broad Institute Genome Sequencing Center for Infectious Disease"/>
            <person name="Wu L."/>
            <person name="Ma J."/>
        </authorList>
    </citation>
    <scope>NUCLEOTIDE SEQUENCE [LARGE SCALE GENOMIC DNA]</scope>
    <source>
        <strain evidence="8">JCM 18303</strain>
    </source>
</reference>
<organism evidence="7 8">
    <name type="scientific">Pseudonocardia eucalypti</name>
    <dbReference type="NCBI Taxonomy" id="648755"/>
    <lineage>
        <taxon>Bacteria</taxon>
        <taxon>Bacillati</taxon>
        <taxon>Actinomycetota</taxon>
        <taxon>Actinomycetes</taxon>
        <taxon>Pseudonocardiales</taxon>
        <taxon>Pseudonocardiaceae</taxon>
        <taxon>Pseudonocardia</taxon>
    </lineage>
</organism>
<dbReference type="SMART" id="SM00345">
    <property type="entry name" value="HTH_GNTR"/>
    <property type="match status" value="1"/>
</dbReference>
<keyword evidence="3" id="KW-0805">Transcription regulation</keyword>
<proteinExistence type="inferred from homology"/>
<keyword evidence="4" id="KW-0238">DNA-binding</keyword>
<dbReference type="InterPro" id="IPR000524">
    <property type="entry name" value="Tscrpt_reg_HTH_GntR"/>
</dbReference>
<gene>
    <name evidence="7" type="ORF">GCM10023321_25590</name>
</gene>
<dbReference type="CDD" id="cd00609">
    <property type="entry name" value="AAT_like"/>
    <property type="match status" value="1"/>
</dbReference>
<dbReference type="InterPro" id="IPR015422">
    <property type="entry name" value="PyrdxlP-dep_Trfase_small"/>
</dbReference>
<dbReference type="SUPFAM" id="SSF46785">
    <property type="entry name" value="Winged helix' DNA-binding domain"/>
    <property type="match status" value="1"/>
</dbReference>
<dbReference type="GO" id="GO:0008483">
    <property type="term" value="F:transaminase activity"/>
    <property type="evidence" value="ECO:0007669"/>
    <property type="project" value="UniProtKB-KW"/>
</dbReference>
<keyword evidence="8" id="KW-1185">Reference proteome</keyword>
<dbReference type="PRINTS" id="PR00035">
    <property type="entry name" value="HTHGNTR"/>
</dbReference>
<comment type="caution">
    <text evidence="7">The sequence shown here is derived from an EMBL/GenBank/DDBJ whole genome shotgun (WGS) entry which is preliminary data.</text>
</comment>
<dbReference type="InterPro" id="IPR015424">
    <property type="entry name" value="PyrdxlP-dep_Trfase"/>
</dbReference>
<dbReference type="PANTHER" id="PTHR46577">
    <property type="entry name" value="HTH-TYPE TRANSCRIPTIONAL REGULATORY PROTEIN GABR"/>
    <property type="match status" value="1"/>
</dbReference>
<evidence type="ECO:0000256" key="2">
    <source>
        <dbReference type="ARBA" id="ARBA00022898"/>
    </source>
</evidence>
<keyword evidence="7" id="KW-0032">Aminotransferase</keyword>
<dbReference type="InterPro" id="IPR004839">
    <property type="entry name" value="Aminotransferase_I/II_large"/>
</dbReference>
<sequence>MNGDRHVTGRTLAKHLGQWRTEGNGAVSPAAYAELAERIKLLVLDGRLPVRTRLPAERELATALTISRTTVAAGYDLLREAGFLHSKRGSGSWTTLPETPGVQHLSPFAPAGDSTALDLAYAATAAPTAPFAAALNWATERVTHHATGSGYQLFGLRSLRAAVAARYTARGLPTTPDEVLITSGAQHANALVFATLVSPGDRVLVEHPTYPNALDAIAREHARAVPVGFTGTDWDIDTIAAAVRDACPRLMYLIPDFQNPTGLCMSAEQRAELVELGRRTRTPLLVDESVAELPLDGEQLAPLASHLPEHSSSPIITVGSASKTFWGGLRIGWVRARRPMIDRIARSRASVDIASSVLDQLITQHLLDAIDTVLADRLPRLRSARDHLRGLVTRHFPGWTASAPTGGLSLWVDLDAPVSSALVSSASRHGVLLAAGPRFGLDGAFERFLRLPYTLPEPCLDEAMERLTAAWLALSSDPAPTGGWPSRTAEVA</sequence>
<dbReference type="Gene3D" id="3.40.640.10">
    <property type="entry name" value="Type I PLP-dependent aspartate aminotransferase-like (Major domain)"/>
    <property type="match status" value="1"/>
</dbReference>
<keyword evidence="2" id="KW-0663">Pyridoxal phosphate</keyword>
<dbReference type="Pfam" id="PF00155">
    <property type="entry name" value="Aminotran_1_2"/>
    <property type="match status" value="1"/>
</dbReference>
<accession>A0ABP9PYG0</accession>
<dbReference type="InterPro" id="IPR036390">
    <property type="entry name" value="WH_DNA-bd_sf"/>
</dbReference>
<dbReference type="RefSeq" id="WP_185061636.1">
    <property type="nucleotide sequence ID" value="NZ_BAABJP010000008.1"/>
</dbReference>
<comment type="similarity">
    <text evidence="1">In the C-terminal section; belongs to the class-I pyridoxal-phosphate-dependent aminotransferase family.</text>
</comment>
<evidence type="ECO:0000313" key="8">
    <source>
        <dbReference type="Proteomes" id="UP001428817"/>
    </source>
</evidence>
<dbReference type="SUPFAM" id="SSF53383">
    <property type="entry name" value="PLP-dependent transferases"/>
    <property type="match status" value="1"/>
</dbReference>
<dbReference type="Pfam" id="PF00392">
    <property type="entry name" value="GntR"/>
    <property type="match status" value="1"/>
</dbReference>
<dbReference type="PROSITE" id="PS50949">
    <property type="entry name" value="HTH_GNTR"/>
    <property type="match status" value="1"/>
</dbReference>
<evidence type="ECO:0000256" key="3">
    <source>
        <dbReference type="ARBA" id="ARBA00023015"/>
    </source>
</evidence>
<dbReference type="InterPro" id="IPR051446">
    <property type="entry name" value="HTH_trans_reg/aminotransferase"/>
</dbReference>
<evidence type="ECO:0000256" key="4">
    <source>
        <dbReference type="ARBA" id="ARBA00023125"/>
    </source>
</evidence>
<dbReference type="PANTHER" id="PTHR46577:SF1">
    <property type="entry name" value="HTH-TYPE TRANSCRIPTIONAL REGULATORY PROTEIN GABR"/>
    <property type="match status" value="1"/>
</dbReference>
<dbReference type="Gene3D" id="3.90.1150.10">
    <property type="entry name" value="Aspartate Aminotransferase, domain 1"/>
    <property type="match status" value="1"/>
</dbReference>
<name>A0ABP9PYG0_9PSEU</name>
<keyword evidence="5" id="KW-0804">Transcription</keyword>
<evidence type="ECO:0000313" key="7">
    <source>
        <dbReference type="EMBL" id="GAA5154172.1"/>
    </source>
</evidence>
<dbReference type="InterPro" id="IPR036388">
    <property type="entry name" value="WH-like_DNA-bd_sf"/>
</dbReference>
<dbReference type="EMBL" id="BAABJP010000008">
    <property type="protein sequence ID" value="GAA5154172.1"/>
    <property type="molecule type" value="Genomic_DNA"/>
</dbReference>
<evidence type="ECO:0000259" key="6">
    <source>
        <dbReference type="PROSITE" id="PS50949"/>
    </source>
</evidence>
<protein>
    <submittedName>
        <fullName evidence="7">PLP-dependent aminotransferase family protein</fullName>
    </submittedName>
</protein>
<feature type="domain" description="HTH gntR-type" evidence="6">
    <location>
        <begin position="29"/>
        <end position="97"/>
    </location>
</feature>
<evidence type="ECO:0000256" key="1">
    <source>
        <dbReference type="ARBA" id="ARBA00005384"/>
    </source>
</evidence>
<dbReference type="Proteomes" id="UP001428817">
    <property type="component" value="Unassembled WGS sequence"/>
</dbReference>
<dbReference type="Gene3D" id="1.10.10.10">
    <property type="entry name" value="Winged helix-like DNA-binding domain superfamily/Winged helix DNA-binding domain"/>
    <property type="match status" value="1"/>
</dbReference>
<evidence type="ECO:0000256" key="5">
    <source>
        <dbReference type="ARBA" id="ARBA00023163"/>
    </source>
</evidence>
<dbReference type="InterPro" id="IPR015421">
    <property type="entry name" value="PyrdxlP-dep_Trfase_major"/>
</dbReference>
<keyword evidence="7" id="KW-0808">Transferase</keyword>
<dbReference type="CDD" id="cd07377">
    <property type="entry name" value="WHTH_GntR"/>
    <property type="match status" value="1"/>
</dbReference>